<organism evidence="3 4">
    <name type="scientific">Megalodesulfovibrio gigas (strain ATCC 19364 / DSM 1382 / NCIMB 9332 / VKM B-1759)</name>
    <name type="common">Desulfovibrio gigas</name>
    <dbReference type="NCBI Taxonomy" id="1121448"/>
    <lineage>
        <taxon>Bacteria</taxon>
        <taxon>Pseudomonadati</taxon>
        <taxon>Thermodesulfobacteriota</taxon>
        <taxon>Desulfovibrionia</taxon>
        <taxon>Desulfovibrionales</taxon>
        <taxon>Desulfovibrionaceae</taxon>
        <taxon>Megalodesulfovibrio</taxon>
    </lineage>
</organism>
<evidence type="ECO:0000256" key="1">
    <source>
        <dbReference type="SAM" id="SignalP"/>
    </source>
</evidence>
<feature type="signal peptide" evidence="1">
    <location>
        <begin position="1"/>
        <end position="25"/>
    </location>
</feature>
<dbReference type="HOGENOM" id="CLU_089574_5_2_7"/>
<dbReference type="KEGG" id="dgg:DGI_1790"/>
<feature type="domain" description="Rhodanese" evidence="2">
    <location>
        <begin position="65"/>
        <end position="149"/>
    </location>
</feature>
<dbReference type="OrthoDB" id="9789348at2"/>
<dbReference type="SMART" id="SM00450">
    <property type="entry name" value="RHOD"/>
    <property type="match status" value="1"/>
</dbReference>
<dbReference type="STRING" id="1121448.DGI_1790"/>
<dbReference type="eggNOG" id="COG0607">
    <property type="taxonomic scope" value="Bacteria"/>
</dbReference>
<reference evidence="4" key="2">
    <citation type="submission" date="2013-07" db="EMBL/GenBank/DDBJ databases">
        <authorList>
            <person name="Morais-Silva F.O."/>
            <person name="Rezende A.M."/>
            <person name="Pimentel C."/>
            <person name="Resende D.M."/>
            <person name="Santos C.I."/>
            <person name="Clemente C."/>
            <person name="de Oliveira L.M."/>
            <person name="da Silva S.M."/>
            <person name="Costa D.A."/>
            <person name="Varela-Raposo A."/>
            <person name="Horacio E.C.A."/>
            <person name="Matos M."/>
            <person name="Flores O."/>
            <person name="Ruiz J.C."/>
            <person name="Rodrigues-Pousada C."/>
        </authorList>
    </citation>
    <scope>NUCLEOTIDE SEQUENCE [LARGE SCALE GENOMIC DNA]</scope>
    <source>
        <strain evidence="4">ATCC 19364 / DSM 1382 / NCIMB 9332 / VKM B-1759</strain>
    </source>
</reference>
<gene>
    <name evidence="3" type="ORF">DGI_1790</name>
</gene>
<evidence type="ECO:0000313" key="4">
    <source>
        <dbReference type="Proteomes" id="UP000016587"/>
    </source>
</evidence>
<keyword evidence="4" id="KW-1185">Reference proteome</keyword>
<dbReference type="CDD" id="cd00158">
    <property type="entry name" value="RHOD"/>
    <property type="match status" value="1"/>
</dbReference>
<keyword evidence="1" id="KW-0732">Signal</keyword>
<dbReference type="InterPro" id="IPR036873">
    <property type="entry name" value="Rhodanese-like_dom_sf"/>
</dbReference>
<dbReference type="Pfam" id="PF00581">
    <property type="entry name" value="Rhodanese"/>
    <property type="match status" value="1"/>
</dbReference>
<accession>T2GBQ8</accession>
<proteinExistence type="predicted"/>
<dbReference type="Proteomes" id="UP000016587">
    <property type="component" value="Chromosome"/>
</dbReference>
<reference evidence="3 4" key="1">
    <citation type="journal article" date="2013" name="J. Bacteriol.">
        <title>Roles of HynAB and Ech, the only two hydrogenases found in the model sulfate reducer Desulfovibrio gigas.</title>
        <authorList>
            <person name="Morais-Silva F.O."/>
            <person name="Santos C.I."/>
            <person name="Rodrigues R."/>
            <person name="Pereira I.A."/>
            <person name="Rodrigues-Pousada C."/>
        </authorList>
    </citation>
    <scope>NUCLEOTIDE SEQUENCE [LARGE SCALE GENOMIC DNA]</scope>
    <source>
        <strain evidence="4">ATCC 19364 / DSM 1382 / NCIMB 9332 / VKM B-1759</strain>
    </source>
</reference>
<evidence type="ECO:0000313" key="3">
    <source>
        <dbReference type="EMBL" id="AGW13589.1"/>
    </source>
</evidence>
<sequence>MNSSAKRIALLAAWWLLCWTLPATAAGDDAARRAQVLAMFEQYKAEAFADTQDIHPEAVLGLLQRGVPVVLVDSRDAKEQAVSMLPGAVTEAQFLAQPELHHDAIVVAYCTIGYRSGVFARKMASQGVSVLNLYGGMLNWTHAAGPLVDAQGRPVSRLHVYDSTWDLASAGVEGIY</sequence>
<dbReference type="InterPro" id="IPR001763">
    <property type="entry name" value="Rhodanese-like_dom"/>
</dbReference>
<name>T2GBQ8_MEGG1</name>
<dbReference type="AlphaFoldDB" id="T2GBQ8"/>
<dbReference type="Gene3D" id="3.40.250.10">
    <property type="entry name" value="Rhodanese-like domain"/>
    <property type="match status" value="1"/>
</dbReference>
<dbReference type="PROSITE" id="PS50206">
    <property type="entry name" value="RHODANESE_3"/>
    <property type="match status" value="1"/>
</dbReference>
<dbReference type="EMBL" id="CP006585">
    <property type="protein sequence ID" value="AGW13589.1"/>
    <property type="molecule type" value="Genomic_DNA"/>
</dbReference>
<feature type="chain" id="PRO_5004588310" evidence="1">
    <location>
        <begin position="26"/>
        <end position="176"/>
    </location>
</feature>
<dbReference type="SUPFAM" id="SSF52821">
    <property type="entry name" value="Rhodanese/Cell cycle control phosphatase"/>
    <property type="match status" value="1"/>
</dbReference>
<protein>
    <submittedName>
        <fullName evidence="3">Putative rhodanese-like domain protein</fullName>
    </submittedName>
</protein>
<evidence type="ECO:0000259" key="2">
    <source>
        <dbReference type="PROSITE" id="PS50206"/>
    </source>
</evidence>
<dbReference type="PATRIC" id="fig|1121448.10.peg.1761"/>
<dbReference type="RefSeq" id="WP_021760464.1">
    <property type="nucleotide sequence ID" value="NC_022444.1"/>
</dbReference>